<dbReference type="EC" id="3.6.4.12" evidence="1"/>
<keyword evidence="1" id="KW-0378">Hydrolase</keyword>
<organism evidence="1 2">
    <name type="scientific">Mytilus coruscus</name>
    <name type="common">Sea mussel</name>
    <dbReference type="NCBI Taxonomy" id="42192"/>
    <lineage>
        <taxon>Eukaryota</taxon>
        <taxon>Metazoa</taxon>
        <taxon>Spiralia</taxon>
        <taxon>Lophotrochozoa</taxon>
        <taxon>Mollusca</taxon>
        <taxon>Bivalvia</taxon>
        <taxon>Autobranchia</taxon>
        <taxon>Pteriomorphia</taxon>
        <taxon>Mytilida</taxon>
        <taxon>Mytiloidea</taxon>
        <taxon>Mytilidae</taxon>
        <taxon>Mytilinae</taxon>
        <taxon>Mytilus</taxon>
    </lineage>
</organism>
<dbReference type="EMBL" id="CACVKT020005775">
    <property type="protein sequence ID" value="CAC5397849.1"/>
    <property type="molecule type" value="Genomic_DNA"/>
</dbReference>
<proteinExistence type="predicted"/>
<evidence type="ECO:0000313" key="1">
    <source>
        <dbReference type="EMBL" id="CAC5397849.1"/>
    </source>
</evidence>
<gene>
    <name evidence="1" type="ORF">MCOR_32259</name>
</gene>
<protein>
    <submittedName>
        <fullName evidence="1">DinG</fullName>
        <ecNumber evidence="1">3.6.4.12</ecNumber>
    </submittedName>
</protein>
<keyword evidence="2" id="KW-1185">Reference proteome</keyword>
<sequence length="175" mass="19958">MCQNIVGSKDYVKRIKLMNAVRDNLLSDNREAVITSGSFGEGLDMKGSDLDVIYVSKKDEVYEDVKPRLNASKTYYSMKTDDVKPGCTQLLLKYTCCQSVFYFCEEINGEHYCSSALFKEMFLCGFLEKTHGPCLADNYGMVDYANCFHCKSWISTAKQWVTRSSNAWPSYDVKQ</sequence>
<dbReference type="OrthoDB" id="6151876at2759"/>
<dbReference type="GO" id="GO:0016787">
    <property type="term" value="F:hydrolase activity"/>
    <property type="evidence" value="ECO:0007669"/>
    <property type="project" value="UniProtKB-KW"/>
</dbReference>
<reference evidence="1 2" key="1">
    <citation type="submission" date="2020-06" db="EMBL/GenBank/DDBJ databases">
        <authorList>
            <person name="Li R."/>
            <person name="Bekaert M."/>
        </authorList>
    </citation>
    <scope>NUCLEOTIDE SEQUENCE [LARGE SCALE GENOMIC DNA]</scope>
    <source>
        <strain evidence="2">wild</strain>
    </source>
</reference>
<name>A0A6J8CR10_MYTCO</name>
<dbReference type="AlphaFoldDB" id="A0A6J8CR10"/>
<dbReference type="GO" id="GO:0003678">
    <property type="term" value="F:DNA helicase activity"/>
    <property type="evidence" value="ECO:0007669"/>
    <property type="project" value="UniProtKB-EC"/>
</dbReference>
<evidence type="ECO:0000313" key="2">
    <source>
        <dbReference type="Proteomes" id="UP000507470"/>
    </source>
</evidence>
<accession>A0A6J8CR10</accession>
<dbReference type="Proteomes" id="UP000507470">
    <property type="component" value="Unassembled WGS sequence"/>
</dbReference>